<dbReference type="OrthoDB" id="3239894at2759"/>
<dbReference type="Proteomes" id="UP000054538">
    <property type="component" value="Unassembled WGS sequence"/>
</dbReference>
<name>A0A0D0DR93_9AGAM</name>
<dbReference type="InParanoid" id="A0A0D0DR93"/>
<evidence type="ECO:0000313" key="2">
    <source>
        <dbReference type="Proteomes" id="UP000054538"/>
    </source>
</evidence>
<dbReference type="PANTHER" id="PTHR46579:SF1">
    <property type="entry name" value="F5_8 TYPE C DOMAIN-CONTAINING PROTEIN"/>
    <property type="match status" value="1"/>
</dbReference>
<protein>
    <submittedName>
        <fullName evidence="1">Uncharacterized protein</fullName>
    </submittedName>
</protein>
<accession>A0A0D0DR93</accession>
<gene>
    <name evidence="1" type="ORF">PAXRUDRAFT_27670</name>
</gene>
<evidence type="ECO:0000313" key="1">
    <source>
        <dbReference type="EMBL" id="KIK82150.1"/>
    </source>
</evidence>
<dbReference type="EMBL" id="KN825671">
    <property type="protein sequence ID" value="KIK82150.1"/>
    <property type="molecule type" value="Genomic_DNA"/>
</dbReference>
<proteinExistence type="predicted"/>
<dbReference type="HOGENOM" id="CLU_844947_0_0_1"/>
<reference evidence="2" key="2">
    <citation type="submission" date="2015-01" db="EMBL/GenBank/DDBJ databases">
        <title>Evolutionary Origins and Diversification of the Mycorrhizal Mutualists.</title>
        <authorList>
            <consortium name="DOE Joint Genome Institute"/>
            <consortium name="Mycorrhizal Genomics Consortium"/>
            <person name="Kohler A."/>
            <person name="Kuo A."/>
            <person name="Nagy L.G."/>
            <person name="Floudas D."/>
            <person name="Copeland A."/>
            <person name="Barry K.W."/>
            <person name="Cichocki N."/>
            <person name="Veneault-Fourrey C."/>
            <person name="LaButti K."/>
            <person name="Lindquist E.A."/>
            <person name="Lipzen A."/>
            <person name="Lundell T."/>
            <person name="Morin E."/>
            <person name="Murat C."/>
            <person name="Riley R."/>
            <person name="Ohm R."/>
            <person name="Sun H."/>
            <person name="Tunlid A."/>
            <person name="Henrissat B."/>
            <person name="Grigoriev I.V."/>
            <person name="Hibbett D.S."/>
            <person name="Martin F."/>
        </authorList>
    </citation>
    <scope>NUCLEOTIDE SEQUENCE [LARGE SCALE GENOMIC DNA]</scope>
    <source>
        <strain evidence="2">Ve08.2h10</strain>
    </source>
</reference>
<keyword evidence="2" id="KW-1185">Reference proteome</keyword>
<dbReference type="PANTHER" id="PTHR46579">
    <property type="entry name" value="F5/8 TYPE C DOMAIN-CONTAINING PROTEIN-RELATED"/>
    <property type="match status" value="1"/>
</dbReference>
<sequence>MATMKLHAPNHGVHWSELAHLPYFDLVQYMTMDPMHNLLLALQASTSTRTWELDLIHQFLSMIPVIWDAFVEEAEDEHQTSLKSFTKRNNQYIKDWNTWKAHGEAPSSVAGGKMKKCQTAANDNKEPKAPIPPKIFCSSSVKVDTLPRAEELFQEYLFKYKWMYGMENMKPNFHWAVHLGQQIKDYGLVYNFWAFLSEWLNKIRGALPSAESPVVATLLELMLSNHQEASGTIQDATTSDVARGVINTTNPLIWIITSLDSPSLNQNSQGHPMLPTQQVNLCTVPFLVNTKVVGGVKRNMGRLAVTFEDSDGVEALFLLSSEGKMPEFI</sequence>
<reference evidence="1 2" key="1">
    <citation type="submission" date="2014-04" db="EMBL/GenBank/DDBJ databases">
        <authorList>
            <consortium name="DOE Joint Genome Institute"/>
            <person name="Kuo A."/>
            <person name="Kohler A."/>
            <person name="Jargeat P."/>
            <person name="Nagy L.G."/>
            <person name="Floudas D."/>
            <person name="Copeland A."/>
            <person name="Barry K.W."/>
            <person name="Cichocki N."/>
            <person name="Veneault-Fourrey C."/>
            <person name="LaButti K."/>
            <person name="Lindquist E.A."/>
            <person name="Lipzen A."/>
            <person name="Lundell T."/>
            <person name="Morin E."/>
            <person name="Murat C."/>
            <person name="Sun H."/>
            <person name="Tunlid A."/>
            <person name="Henrissat B."/>
            <person name="Grigoriev I.V."/>
            <person name="Hibbett D.S."/>
            <person name="Martin F."/>
            <person name="Nordberg H.P."/>
            <person name="Cantor M.N."/>
            <person name="Hua S.X."/>
        </authorList>
    </citation>
    <scope>NUCLEOTIDE SEQUENCE [LARGE SCALE GENOMIC DNA]</scope>
    <source>
        <strain evidence="1 2">Ve08.2h10</strain>
    </source>
</reference>
<dbReference type="AlphaFoldDB" id="A0A0D0DR93"/>
<organism evidence="1 2">
    <name type="scientific">Paxillus rubicundulus Ve08.2h10</name>
    <dbReference type="NCBI Taxonomy" id="930991"/>
    <lineage>
        <taxon>Eukaryota</taxon>
        <taxon>Fungi</taxon>
        <taxon>Dikarya</taxon>
        <taxon>Basidiomycota</taxon>
        <taxon>Agaricomycotina</taxon>
        <taxon>Agaricomycetes</taxon>
        <taxon>Agaricomycetidae</taxon>
        <taxon>Boletales</taxon>
        <taxon>Paxilineae</taxon>
        <taxon>Paxillaceae</taxon>
        <taxon>Paxillus</taxon>
    </lineage>
</organism>